<dbReference type="InterPro" id="IPR039058">
    <property type="entry name" value="Yippee_fam"/>
</dbReference>
<keyword evidence="3" id="KW-0862">Zinc</keyword>
<protein>
    <recommendedName>
        <fullName evidence="4">Protein yippee-like</fullName>
    </recommendedName>
</protein>
<dbReference type="InterPro" id="IPR034751">
    <property type="entry name" value="Yippee"/>
</dbReference>
<feature type="domain" description="Yippee" evidence="5">
    <location>
        <begin position="9"/>
        <end position="106"/>
    </location>
</feature>
<comment type="similarity">
    <text evidence="1 4">Belongs to the yippee family.</text>
</comment>
<dbReference type="PROSITE" id="PS51792">
    <property type="entry name" value="YIPPEE"/>
    <property type="match status" value="1"/>
</dbReference>
<dbReference type="InterPro" id="IPR004910">
    <property type="entry name" value="Yippee/Mis18/Cereblon"/>
</dbReference>
<reference evidence="6" key="2">
    <citation type="journal article" date="2023" name="Plants (Basel)">
        <title>Annotation of the Turnera subulata (Passifloraceae) Draft Genome Reveals the S-Locus Evolved after the Divergence of Turneroideae from Passifloroideae in a Stepwise Manner.</title>
        <authorList>
            <person name="Henning P.M."/>
            <person name="Roalson E.H."/>
            <person name="Mir W."/>
            <person name="McCubbin A.G."/>
            <person name="Shore J.S."/>
        </authorList>
    </citation>
    <scope>NUCLEOTIDE SEQUENCE</scope>
    <source>
        <strain evidence="6">F60SS</strain>
    </source>
</reference>
<evidence type="ECO:0000256" key="4">
    <source>
        <dbReference type="RuleBase" id="RU110713"/>
    </source>
</evidence>
<evidence type="ECO:0000313" key="6">
    <source>
        <dbReference type="EMBL" id="KAJ4829172.1"/>
    </source>
</evidence>
<evidence type="ECO:0000256" key="3">
    <source>
        <dbReference type="ARBA" id="ARBA00022833"/>
    </source>
</evidence>
<dbReference type="PANTHER" id="PTHR13848">
    <property type="entry name" value="PROTEIN YIPPEE-LIKE CG15309-RELATED"/>
    <property type="match status" value="1"/>
</dbReference>
<dbReference type="AlphaFoldDB" id="A0A9Q0J5W4"/>
<organism evidence="6 7">
    <name type="scientific">Turnera subulata</name>
    <dbReference type="NCBI Taxonomy" id="218843"/>
    <lineage>
        <taxon>Eukaryota</taxon>
        <taxon>Viridiplantae</taxon>
        <taxon>Streptophyta</taxon>
        <taxon>Embryophyta</taxon>
        <taxon>Tracheophyta</taxon>
        <taxon>Spermatophyta</taxon>
        <taxon>Magnoliopsida</taxon>
        <taxon>eudicotyledons</taxon>
        <taxon>Gunneridae</taxon>
        <taxon>Pentapetalae</taxon>
        <taxon>rosids</taxon>
        <taxon>fabids</taxon>
        <taxon>Malpighiales</taxon>
        <taxon>Passifloraceae</taxon>
        <taxon>Turnera</taxon>
    </lineage>
</organism>
<dbReference type="Pfam" id="PF03226">
    <property type="entry name" value="Yippee-Mis18"/>
    <property type="match status" value="1"/>
</dbReference>
<evidence type="ECO:0000256" key="1">
    <source>
        <dbReference type="ARBA" id="ARBA00005613"/>
    </source>
</evidence>
<sequence>MAEAGSDRPLYSCKNCRNPLAFTADLLSKSYMAKSGQAYLFSHVMNTVLGKKEERKLITGEYTIANIYCSGCGVELGWKYVRAFDPKQSFKEGNFILEKSKLVKEY</sequence>
<evidence type="ECO:0000256" key="2">
    <source>
        <dbReference type="ARBA" id="ARBA00022723"/>
    </source>
</evidence>
<gene>
    <name evidence="6" type="ORF">Tsubulata_007035</name>
</gene>
<dbReference type="EMBL" id="JAKUCV010005982">
    <property type="protein sequence ID" value="KAJ4829172.1"/>
    <property type="molecule type" value="Genomic_DNA"/>
</dbReference>
<dbReference type="Proteomes" id="UP001141552">
    <property type="component" value="Unassembled WGS sequence"/>
</dbReference>
<comment type="caution">
    <text evidence="6">The sequence shown here is derived from an EMBL/GenBank/DDBJ whole genome shotgun (WGS) entry which is preliminary data.</text>
</comment>
<accession>A0A9Q0J5W4</accession>
<keyword evidence="2" id="KW-0479">Metal-binding</keyword>
<dbReference type="GO" id="GO:0046872">
    <property type="term" value="F:metal ion binding"/>
    <property type="evidence" value="ECO:0007669"/>
    <property type="project" value="UniProtKB-KW"/>
</dbReference>
<keyword evidence="7" id="KW-1185">Reference proteome</keyword>
<name>A0A9Q0J5W4_9ROSI</name>
<evidence type="ECO:0000259" key="5">
    <source>
        <dbReference type="PROSITE" id="PS51792"/>
    </source>
</evidence>
<evidence type="ECO:0000313" key="7">
    <source>
        <dbReference type="Proteomes" id="UP001141552"/>
    </source>
</evidence>
<dbReference type="OrthoDB" id="6407410at2759"/>
<proteinExistence type="inferred from homology"/>
<reference evidence="6" key="1">
    <citation type="submission" date="2022-02" db="EMBL/GenBank/DDBJ databases">
        <authorList>
            <person name="Henning P.M."/>
            <person name="McCubbin A.G."/>
            <person name="Shore J.S."/>
        </authorList>
    </citation>
    <scope>NUCLEOTIDE SEQUENCE</scope>
    <source>
        <strain evidence="6">F60SS</strain>
        <tissue evidence="6">Leaves</tissue>
    </source>
</reference>